<evidence type="ECO:0000256" key="1">
    <source>
        <dbReference type="ARBA" id="ARBA00001933"/>
    </source>
</evidence>
<dbReference type="Gene3D" id="3.40.640.10">
    <property type="entry name" value="Type I PLP-dependent aspartate aminotransferase-like (Major domain)"/>
    <property type="match status" value="1"/>
</dbReference>
<name>A0A926F7K2_9BACT</name>
<evidence type="ECO:0000313" key="6">
    <source>
        <dbReference type="EMBL" id="MBC8593319.1"/>
    </source>
</evidence>
<dbReference type="EC" id="2.6.1.-" evidence="4"/>
<comment type="cofactor">
    <cofactor evidence="1 4">
        <name>pyridoxal 5'-phosphate</name>
        <dbReference type="ChEBI" id="CHEBI:597326"/>
    </cofactor>
</comment>
<dbReference type="InterPro" id="IPR015422">
    <property type="entry name" value="PyrdxlP-dep_Trfase_small"/>
</dbReference>
<dbReference type="GO" id="GO:0008483">
    <property type="term" value="F:transaminase activity"/>
    <property type="evidence" value="ECO:0007669"/>
    <property type="project" value="UniProtKB-KW"/>
</dbReference>
<keyword evidence="7" id="KW-1185">Reference proteome</keyword>
<dbReference type="InterPro" id="IPR015424">
    <property type="entry name" value="PyrdxlP-dep_Trfase"/>
</dbReference>
<dbReference type="RefSeq" id="WP_262434462.1">
    <property type="nucleotide sequence ID" value="NZ_JACRTF010000001.1"/>
</dbReference>
<dbReference type="PANTHER" id="PTHR42832">
    <property type="entry name" value="AMINO ACID AMINOTRANSFERASE"/>
    <property type="match status" value="1"/>
</dbReference>
<keyword evidence="3 4" id="KW-0808">Transferase</keyword>
<comment type="similarity">
    <text evidence="4">Belongs to the class-I pyridoxal-phosphate-dependent aminotransferase family.</text>
</comment>
<dbReference type="InterPro" id="IPR050881">
    <property type="entry name" value="LL-DAP_aminotransferase"/>
</dbReference>
<evidence type="ECO:0000256" key="2">
    <source>
        <dbReference type="ARBA" id="ARBA00022576"/>
    </source>
</evidence>
<evidence type="ECO:0000259" key="5">
    <source>
        <dbReference type="Pfam" id="PF00155"/>
    </source>
</evidence>
<accession>A0A926F7K2</accession>
<evidence type="ECO:0000256" key="4">
    <source>
        <dbReference type="RuleBase" id="RU000481"/>
    </source>
</evidence>
<dbReference type="PANTHER" id="PTHR42832:SF3">
    <property type="entry name" value="L-GLUTAMINE--4-(METHYLSULFANYL)-2-OXOBUTANOATE AMINOTRANSFERASE"/>
    <property type="match status" value="1"/>
</dbReference>
<sequence length="401" mass="45182">MQKENQTYNIAPANRLASVSEYYFSRKLKEVAQMNAEGKDVISLGIGSPDMPPSEVTVKTLCSEAQNPDGHGYQPSVGIPELRKSFAGWYKKWYGVELDPANEIQPLIGSKEGILHVTLAFVNPGEQVLVPNPGYPTYTSLSKILGAEIVNYNLKEDEGWLPDFDELERMDLSHVKLMWTNYPNMPTGANATMEMYERLVDFARRKNIVIVNDNPYSFILNDRPLSILSVPGAKECCIEFNSMSKSHNMPGWRIAMLASNATFVQWILKVKSNIDSGMFRAMQLAAAKALEADAEWYEGNNHNYRNRRHLAGEIMQTLGCTYDEKQVGMFLWGKIPASCRDVEELTEKVLHEARVFITPGFIFGSNGARYIRISLCCKDEKLAEALERIKKLPLPAPSVER</sequence>
<dbReference type="InterPro" id="IPR015421">
    <property type="entry name" value="PyrdxlP-dep_Trfase_major"/>
</dbReference>
<feature type="domain" description="Aminotransferase class I/classII large" evidence="5">
    <location>
        <begin position="39"/>
        <end position="389"/>
    </location>
</feature>
<dbReference type="Proteomes" id="UP000651085">
    <property type="component" value="Unassembled WGS sequence"/>
</dbReference>
<gene>
    <name evidence="6" type="ORF">H8744_08695</name>
</gene>
<dbReference type="InterPro" id="IPR004839">
    <property type="entry name" value="Aminotransferase_I/II_large"/>
</dbReference>
<dbReference type="CDD" id="cd00609">
    <property type="entry name" value="AAT_like"/>
    <property type="match status" value="1"/>
</dbReference>
<dbReference type="EMBL" id="JACRTF010000001">
    <property type="protein sequence ID" value="MBC8593319.1"/>
    <property type="molecule type" value="Genomic_DNA"/>
</dbReference>
<dbReference type="Gene3D" id="3.90.1150.10">
    <property type="entry name" value="Aspartate Aminotransferase, domain 1"/>
    <property type="match status" value="1"/>
</dbReference>
<dbReference type="AlphaFoldDB" id="A0A926F7K2"/>
<protein>
    <recommendedName>
        <fullName evidence="4">Aminotransferase</fullName>
        <ecNumber evidence="4">2.6.1.-</ecNumber>
    </recommendedName>
</protein>
<proteinExistence type="inferred from homology"/>
<dbReference type="GO" id="GO:0030170">
    <property type="term" value="F:pyridoxal phosphate binding"/>
    <property type="evidence" value="ECO:0007669"/>
    <property type="project" value="InterPro"/>
</dbReference>
<dbReference type="PROSITE" id="PS00105">
    <property type="entry name" value="AA_TRANSFER_CLASS_1"/>
    <property type="match status" value="1"/>
</dbReference>
<dbReference type="InterPro" id="IPR004838">
    <property type="entry name" value="NHTrfase_class1_PyrdxlP-BS"/>
</dbReference>
<reference evidence="6" key="1">
    <citation type="submission" date="2020-08" db="EMBL/GenBank/DDBJ databases">
        <title>Genome public.</title>
        <authorList>
            <person name="Liu C."/>
            <person name="Sun Q."/>
        </authorList>
    </citation>
    <scope>NUCLEOTIDE SEQUENCE</scope>
    <source>
        <strain evidence="6">N12</strain>
    </source>
</reference>
<evidence type="ECO:0000256" key="3">
    <source>
        <dbReference type="ARBA" id="ARBA00022679"/>
    </source>
</evidence>
<dbReference type="SUPFAM" id="SSF53383">
    <property type="entry name" value="PLP-dependent transferases"/>
    <property type="match status" value="1"/>
</dbReference>
<evidence type="ECO:0000313" key="7">
    <source>
        <dbReference type="Proteomes" id="UP000651085"/>
    </source>
</evidence>
<keyword evidence="2 4" id="KW-0032">Aminotransferase</keyword>
<comment type="caution">
    <text evidence="6">The sequence shown here is derived from an EMBL/GenBank/DDBJ whole genome shotgun (WGS) entry which is preliminary data.</text>
</comment>
<dbReference type="Pfam" id="PF00155">
    <property type="entry name" value="Aminotran_1_2"/>
    <property type="match status" value="1"/>
</dbReference>
<organism evidence="6 7">
    <name type="scientific">Jilunia laotingensis</name>
    <dbReference type="NCBI Taxonomy" id="2763675"/>
    <lineage>
        <taxon>Bacteria</taxon>
        <taxon>Pseudomonadati</taxon>
        <taxon>Bacteroidota</taxon>
        <taxon>Bacteroidia</taxon>
        <taxon>Bacteroidales</taxon>
        <taxon>Bacteroidaceae</taxon>
        <taxon>Jilunia</taxon>
    </lineage>
</organism>